<dbReference type="Proteomes" id="UP001152747">
    <property type="component" value="Unassembled WGS sequence"/>
</dbReference>
<dbReference type="SUPFAM" id="SSF53300">
    <property type="entry name" value="vWA-like"/>
    <property type="match status" value="1"/>
</dbReference>
<accession>A0A9P1IEC8</accession>
<dbReference type="AlphaFoldDB" id="A0A9P1IEC8"/>
<dbReference type="GO" id="GO:0045087">
    <property type="term" value="P:innate immune response"/>
    <property type="evidence" value="ECO:0007669"/>
    <property type="project" value="TreeGrafter"/>
</dbReference>
<dbReference type="InterPro" id="IPR036465">
    <property type="entry name" value="vWFA_dom_sf"/>
</dbReference>
<dbReference type="SMART" id="SM00327">
    <property type="entry name" value="VWA"/>
    <property type="match status" value="1"/>
</dbReference>
<dbReference type="PROSITE" id="PS50234">
    <property type="entry name" value="VWFA"/>
    <property type="match status" value="1"/>
</dbReference>
<dbReference type="PANTHER" id="PTHR31024">
    <property type="entry name" value="C-TYPE LECTIN"/>
    <property type="match status" value="1"/>
</dbReference>
<feature type="chain" id="PRO_5040247438" description="VWFA domain-containing protein" evidence="1">
    <location>
        <begin position="23"/>
        <end position="382"/>
    </location>
</feature>
<dbReference type="SMART" id="SM00034">
    <property type="entry name" value="CLECT"/>
    <property type="match status" value="1"/>
</dbReference>
<sequence>MKPIIFLGLGLALLLSLSPAQAQSDRSCGESTFNLWLDVVIVVDHSSFMDSSSLNRIAATIATTFGNGTRIGSNYADPRSTRIALVTYNKSPILNANLDTWTSYDDLIEGVFMGLGSVSETPDSYLDLGLSTAEFALSSGRANGTRNNYKQVVILFAAQYGTSGQGNPVVMADRLKSAGVQIITVAIYDDGPDPVLKEKLDQISSPGFSFSSNLDDLVLALHSSLLKINCFCPDQWTQYTSNGICLRSASLQSTWISAKYTCQNLVATGYLATEFSQQKHDFIFETMNNPTIESGYYIGLSVKNGIWNWEQPLSMSNVPLNTSGWTGFPDNVIPNITASNTVVLNYGNGDGVAWTVINAYNAPRYYVCESYTCDTDNYCAPN</sequence>
<dbReference type="InterPro" id="IPR016187">
    <property type="entry name" value="CTDL_fold"/>
</dbReference>
<dbReference type="Gene3D" id="3.10.100.10">
    <property type="entry name" value="Mannose-Binding Protein A, subunit A"/>
    <property type="match status" value="1"/>
</dbReference>
<dbReference type="EMBL" id="CANHGI010000002">
    <property type="protein sequence ID" value="CAI5443130.1"/>
    <property type="molecule type" value="Genomic_DNA"/>
</dbReference>
<dbReference type="Gene3D" id="3.40.50.410">
    <property type="entry name" value="von Willebrand factor, type A domain"/>
    <property type="match status" value="1"/>
</dbReference>
<dbReference type="InterPro" id="IPR002035">
    <property type="entry name" value="VWF_A"/>
</dbReference>
<dbReference type="SUPFAM" id="SSF56436">
    <property type="entry name" value="C-type lectin-like"/>
    <property type="match status" value="1"/>
</dbReference>
<evidence type="ECO:0000259" key="2">
    <source>
        <dbReference type="PROSITE" id="PS50041"/>
    </source>
</evidence>
<protein>
    <recommendedName>
        <fullName evidence="6">VWFA domain-containing protein</fullName>
    </recommendedName>
</protein>
<dbReference type="OrthoDB" id="5817090at2759"/>
<dbReference type="PANTHER" id="PTHR31024:SF3">
    <property type="entry name" value="C-TYPE LECTIN-RELATED"/>
    <property type="match status" value="1"/>
</dbReference>
<name>A0A9P1IEC8_9PELO</name>
<evidence type="ECO:0008006" key="6">
    <source>
        <dbReference type="Google" id="ProtNLM"/>
    </source>
</evidence>
<dbReference type="InterPro" id="IPR016186">
    <property type="entry name" value="C-type_lectin-like/link_sf"/>
</dbReference>
<evidence type="ECO:0000259" key="3">
    <source>
        <dbReference type="PROSITE" id="PS50234"/>
    </source>
</evidence>
<evidence type="ECO:0000313" key="4">
    <source>
        <dbReference type="EMBL" id="CAI5443130.1"/>
    </source>
</evidence>
<reference evidence="4" key="1">
    <citation type="submission" date="2022-11" db="EMBL/GenBank/DDBJ databases">
        <authorList>
            <person name="Kikuchi T."/>
        </authorList>
    </citation>
    <scope>NUCLEOTIDE SEQUENCE</scope>
    <source>
        <strain evidence="4">PS1010</strain>
    </source>
</reference>
<feature type="domain" description="C-type lectin" evidence="2">
    <location>
        <begin position="241"/>
        <end position="354"/>
    </location>
</feature>
<comment type="caution">
    <text evidence="4">The sequence shown here is derived from an EMBL/GenBank/DDBJ whole genome shotgun (WGS) entry which is preliminary data.</text>
</comment>
<keyword evidence="1" id="KW-0732">Signal</keyword>
<evidence type="ECO:0000256" key="1">
    <source>
        <dbReference type="SAM" id="SignalP"/>
    </source>
</evidence>
<feature type="domain" description="VWFA" evidence="3">
    <location>
        <begin position="38"/>
        <end position="228"/>
    </location>
</feature>
<organism evidence="4 5">
    <name type="scientific">Caenorhabditis angaria</name>
    <dbReference type="NCBI Taxonomy" id="860376"/>
    <lineage>
        <taxon>Eukaryota</taxon>
        <taxon>Metazoa</taxon>
        <taxon>Ecdysozoa</taxon>
        <taxon>Nematoda</taxon>
        <taxon>Chromadorea</taxon>
        <taxon>Rhabditida</taxon>
        <taxon>Rhabditina</taxon>
        <taxon>Rhabditomorpha</taxon>
        <taxon>Rhabditoidea</taxon>
        <taxon>Rhabditidae</taxon>
        <taxon>Peloderinae</taxon>
        <taxon>Caenorhabditis</taxon>
    </lineage>
</organism>
<proteinExistence type="predicted"/>
<keyword evidence="5" id="KW-1185">Reference proteome</keyword>
<gene>
    <name evidence="4" type="ORF">CAMP_LOCUS5767</name>
</gene>
<evidence type="ECO:0000313" key="5">
    <source>
        <dbReference type="Proteomes" id="UP001152747"/>
    </source>
</evidence>
<feature type="signal peptide" evidence="1">
    <location>
        <begin position="1"/>
        <end position="22"/>
    </location>
</feature>
<dbReference type="InterPro" id="IPR001304">
    <property type="entry name" value="C-type_lectin-like"/>
</dbReference>
<dbReference type="PROSITE" id="PS50041">
    <property type="entry name" value="C_TYPE_LECTIN_2"/>
    <property type="match status" value="1"/>
</dbReference>
<dbReference type="Pfam" id="PF00092">
    <property type="entry name" value="VWA"/>
    <property type="match status" value="1"/>
</dbReference>